<dbReference type="EMBL" id="JBHSFY010000002">
    <property type="protein sequence ID" value="MFC4476354.1"/>
    <property type="molecule type" value="Genomic_DNA"/>
</dbReference>
<protein>
    <recommendedName>
        <fullName evidence="3">C1q domain-containing protein</fullName>
    </recommendedName>
</protein>
<evidence type="ECO:0000313" key="2">
    <source>
        <dbReference type="Proteomes" id="UP001596003"/>
    </source>
</evidence>
<gene>
    <name evidence="1" type="ORF">ACFO3N_04695</name>
</gene>
<dbReference type="Proteomes" id="UP001596003">
    <property type="component" value="Unassembled WGS sequence"/>
</dbReference>
<dbReference type="RefSeq" id="WP_379795616.1">
    <property type="nucleotide sequence ID" value="NZ_JBHSFY010000002.1"/>
</dbReference>
<comment type="caution">
    <text evidence="1">The sequence shown here is derived from an EMBL/GenBank/DDBJ whole genome shotgun (WGS) entry which is preliminary data.</text>
</comment>
<name>A0ABV8ZBV6_9FLAO</name>
<accession>A0ABV8ZBV6</accession>
<reference evidence="2" key="1">
    <citation type="journal article" date="2019" name="Int. J. Syst. Evol. Microbiol.">
        <title>The Global Catalogue of Microorganisms (GCM) 10K type strain sequencing project: providing services to taxonomists for standard genome sequencing and annotation.</title>
        <authorList>
            <consortium name="The Broad Institute Genomics Platform"/>
            <consortium name="The Broad Institute Genome Sequencing Center for Infectious Disease"/>
            <person name="Wu L."/>
            <person name="Ma J."/>
        </authorList>
    </citation>
    <scope>NUCLEOTIDE SEQUENCE [LARGE SCALE GENOMIC DNA]</scope>
    <source>
        <strain evidence="2">NBRC 103627</strain>
    </source>
</reference>
<keyword evidence="2" id="KW-1185">Reference proteome</keyword>
<evidence type="ECO:0008006" key="3">
    <source>
        <dbReference type="Google" id="ProtNLM"/>
    </source>
</evidence>
<dbReference type="InterPro" id="IPR008983">
    <property type="entry name" value="Tumour_necrosis_fac-like_dom"/>
</dbReference>
<dbReference type="Gene3D" id="2.60.120.40">
    <property type="match status" value="1"/>
</dbReference>
<sequence>MAQKTVVTPYGEKIQLNLNTINNADNGVTAIPGVLSPQADGKVQLGGALIKPTTITTDAVNILEINGSKTGALKITDNNQALNKVLISDNNGTATWGNNVGVQDALYKTFPFSVTSTLTMTANNFMAIPLAAGQNNKYKAEVSGKYMVNFHSYLTNGPVPGDRQLYFGVYDSKNGAEVSLMETYEYTGAFFNTHMTQIVELKAGDEINFMIMSFYPFMITPADAFRNYVEVIFIGL</sequence>
<proteinExistence type="predicted"/>
<evidence type="ECO:0000313" key="1">
    <source>
        <dbReference type="EMBL" id="MFC4476354.1"/>
    </source>
</evidence>
<organism evidence="1 2">
    <name type="scientific">Flavobacterium chungangensis</name>
    <dbReference type="NCBI Taxonomy" id="2708132"/>
    <lineage>
        <taxon>Bacteria</taxon>
        <taxon>Pseudomonadati</taxon>
        <taxon>Bacteroidota</taxon>
        <taxon>Flavobacteriia</taxon>
        <taxon>Flavobacteriales</taxon>
        <taxon>Flavobacteriaceae</taxon>
        <taxon>Flavobacterium</taxon>
    </lineage>
</organism>